<feature type="compositionally biased region" description="Polar residues" evidence="1">
    <location>
        <begin position="503"/>
        <end position="517"/>
    </location>
</feature>
<gene>
    <name evidence="2" type="ORF">ACFPZN_34340</name>
</gene>
<accession>A0ABW1A6V3</accession>
<dbReference type="SUPFAM" id="SSF50969">
    <property type="entry name" value="YVTN repeat-like/Quinoprotein amine dehydrogenase"/>
    <property type="match status" value="1"/>
</dbReference>
<sequence>MKGRGTRAATARTRVGGWAAAVLVTLALLATLLGGGRIGHATAASDGRAWLWSRTAGEVARVNPDDGRVERRREVTDARGHRVRVTQNDRHLLIHDLDTGRVSSLDLAGLGFSGRLDVGTRGDPHLVMAGTAAAVIERTSGEVRAVDPATLRPVGPVLRLPGPLAGGEFDGAGLLWVAVPRQGTVVAVKVTGEGAAVARTAEVAEPGRDLVLTVLDQGALVVDRGGRDLVVATGDGTRRITAPVPLAGAMVPERTHGPLAAVTVPAAGAVVTLGDVRQGGPVLSFPLREPVQEPAVPFAGKVYVPVRETGQVRVYEPAGRQSGVLSMPAGRGDLELQVREGNLFVNAPGSADAQVVGPDGRARTVGKYPHGPDRSGDGPAPPRSGWDGPPPVAAPPLDSIFPDPPDLLPPREDGGAPDERDETPADAASPEPVAPGRPEPERPAPGGSVPSGGSAPSAPDRPGTRPSDTESPSRRPTPEPTTSKPKPKPKPPPPARNPYTPEQVCNASSTGGYKVQRSSPFKGGRIYQLYSAKSRNNCAVTMKTADVGKGTNVWIRLEEQRGGEVARDSGTFKYYAGPVYVNAPGVCVRYSGGAAGASTSAGWANCG</sequence>
<evidence type="ECO:0000313" key="2">
    <source>
        <dbReference type="EMBL" id="MFC5750727.1"/>
    </source>
</evidence>
<organism evidence="2 3">
    <name type="scientific">Actinomadura rugatobispora</name>
    <dbReference type="NCBI Taxonomy" id="1994"/>
    <lineage>
        <taxon>Bacteria</taxon>
        <taxon>Bacillati</taxon>
        <taxon>Actinomycetota</taxon>
        <taxon>Actinomycetes</taxon>
        <taxon>Streptosporangiales</taxon>
        <taxon>Thermomonosporaceae</taxon>
        <taxon>Actinomadura</taxon>
    </lineage>
</organism>
<feature type="compositionally biased region" description="Basic and acidic residues" evidence="1">
    <location>
        <begin position="409"/>
        <end position="418"/>
    </location>
</feature>
<proteinExistence type="predicted"/>
<feature type="compositionally biased region" description="Basic and acidic residues" evidence="1">
    <location>
        <begin position="467"/>
        <end position="477"/>
    </location>
</feature>
<evidence type="ECO:0000313" key="3">
    <source>
        <dbReference type="Proteomes" id="UP001596074"/>
    </source>
</evidence>
<name>A0ABW1A6V3_9ACTN</name>
<dbReference type="InterPro" id="IPR011044">
    <property type="entry name" value="Quino_amine_DH_bsu"/>
</dbReference>
<reference evidence="3" key="1">
    <citation type="journal article" date="2019" name="Int. J. Syst. Evol. Microbiol.">
        <title>The Global Catalogue of Microorganisms (GCM) 10K type strain sequencing project: providing services to taxonomists for standard genome sequencing and annotation.</title>
        <authorList>
            <consortium name="The Broad Institute Genomics Platform"/>
            <consortium name="The Broad Institute Genome Sequencing Center for Infectious Disease"/>
            <person name="Wu L."/>
            <person name="Ma J."/>
        </authorList>
    </citation>
    <scope>NUCLEOTIDE SEQUENCE [LARGE SCALE GENOMIC DNA]</scope>
    <source>
        <strain evidence="3">KCTC 42087</strain>
    </source>
</reference>
<keyword evidence="3" id="KW-1185">Reference proteome</keyword>
<evidence type="ECO:0000256" key="1">
    <source>
        <dbReference type="SAM" id="MobiDB-lite"/>
    </source>
</evidence>
<feature type="compositionally biased region" description="Low complexity" evidence="1">
    <location>
        <begin position="444"/>
        <end position="458"/>
    </location>
</feature>
<dbReference type="EMBL" id="JBHSON010000057">
    <property type="protein sequence ID" value="MFC5750727.1"/>
    <property type="molecule type" value="Genomic_DNA"/>
</dbReference>
<protein>
    <submittedName>
        <fullName evidence="2">Uncharacterized protein</fullName>
    </submittedName>
</protein>
<comment type="caution">
    <text evidence="2">The sequence shown here is derived from an EMBL/GenBank/DDBJ whole genome shotgun (WGS) entry which is preliminary data.</text>
</comment>
<dbReference type="Proteomes" id="UP001596074">
    <property type="component" value="Unassembled WGS sequence"/>
</dbReference>
<feature type="region of interest" description="Disordered" evidence="1">
    <location>
        <begin position="349"/>
        <end position="517"/>
    </location>
</feature>
<dbReference type="RefSeq" id="WP_378286485.1">
    <property type="nucleotide sequence ID" value="NZ_JBHSON010000057.1"/>
</dbReference>